<gene>
    <name evidence="2" type="ORF">QBC41DRAFT_107343</name>
</gene>
<name>A0AA39ZEF0_9PEZI</name>
<evidence type="ECO:0000256" key="1">
    <source>
        <dbReference type="SAM" id="MobiDB-lite"/>
    </source>
</evidence>
<organism evidence="2 3">
    <name type="scientific">Cercophora samala</name>
    <dbReference type="NCBI Taxonomy" id="330535"/>
    <lineage>
        <taxon>Eukaryota</taxon>
        <taxon>Fungi</taxon>
        <taxon>Dikarya</taxon>
        <taxon>Ascomycota</taxon>
        <taxon>Pezizomycotina</taxon>
        <taxon>Sordariomycetes</taxon>
        <taxon>Sordariomycetidae</taxon>
        <taxon>Sordariales</taxon>
        <taxon>Lasiosphaeriaceae</taxon>
        <taxon>Cercophora</taxon>
    </lineage>
</organism>
<dbReference type="AlphaFoldDB" id="A0AA39ZEF0"/>
<evidence type="ECO:0000313" key="2">
    <source>
        <dbReference type="EMBL" id="KAK0669460.1"/>
    </source>
</evidence>
<protein>
    <submittedName>
        <fullName evidence="2">Uncharacterized protein</fullName>
    </submittedName>
</protein>
<comment type="caution">
    <text evidence="2">The sequence shown here is derived from an EMBL/GenBank/DDBJ whole genome shotgun (WGS) entry which is preliminary data.</text>
</comment>
<keyword evidence="3" id="KW-1185">Reference proteome</keyword>
<dbReference type="Proteomes" id="UP001174997">
    <property type="component" value="Unassembled WGS sequence"/>
</dbReference>
<accession>A0AA39ZEF0</accession>
<feature type="region of interest" description="Disordered" evidence="1">
    <location>
        <begin position="119"/>
        <end position="142"/>
    </location>
</feature>
<evidence type="ECO:0000313" key="3">
    <source>
        <dbReference type="Proteomes" id="UP001174997"/>
    </source>
</evidence>
<dbReference type="EMBL" id="JAULSY010000042">
    <property type="protein sequence ID" value="KAK0669460.1"/>
    <property type="molecule type" value="Genomic_DNA"/>
</dbReference>
<sequence>MKAGSSRTALSGPPPSCFGQWQVCMNACDPYFPPFHPIYRGQNPQLQRVRVMYATRSSHKRASAPPPLFGFQTPLNSPRRSYSWFVSQVLQGTAINLQICLAESNSPFHHSFIIASHKGQNLPARDRSRRGTPTTATHHHLAQQRTFKKRGREAARHSALAPGFGQVTYTAYTTYERTCINCVHILQSTYSTHLHTRHNNLLQHR</sequence>
<proteinExistence type="predicted"/>
<reference evidence="2" key="1">
    <citation type="submission" date="2023-06" db="EMBL/GenBank/DDBJ databases">
        <title>Genome-scale phylogeny and comparative genomics of the fungal order Sordariales.</title>
        <authorList>
            <consortium name="Lawrence Berkeley National Laboratory"/>
            <person name="Hensen N."/>
            <person name="Bonometti L."/>
            <person name="Westerberg I."/>
            <person name="Brannstrom I.O."/>
            <person name="Guillou S."/>
            <person name="Cros-Aarteil S."/>
            <person name="Calhoun S."/>
            <person name="Haridas S."/>
            <person name="Kuo A."/>
            <person name="Mondo S."/>
            <person name="Pangilinan J."/>
            <person name="Riley R."/>
            <person name="Labutti K."/>
            <person name="Andreopoulos B."/>
            <person name="Lipzen A."/>
            <person name="Chen C."/>
            <person name="Yanf M."/>
            <person name="Daum C."/>
            <person name="Ng V."/>
            <person name="Clum A."/>
            <person name="Steindorff A."/>
            <person name="Ohm R."/>
            <person name="Martin F."/>
            <person name="Silar P."/>
            <person name="Natvig D."/>
            <person name="Lalanne C."/>
            <person name="Gautier V."/>
            <person name="Ament-Velasquez S.L."/>
            <person name="Kruys A."/>
            <person name="Hutchinson M.I."/>
            <person name="Powell A.J."/>
            <person name="Barry K."/>
            <person name="Miller A.N."/>
            <person name="Grigoriev I.V."/>
            <person name="Debuchy R."/>
            <person name="Gladieux P."/>
            <person name="Thoren M.H."/>
            <person name="Johannesson H."/>
        </authorList>
    </citation>
    <scope>NUCLEOTIDE SEQUENCE</scope>
    <source>
        <strain evidence="2">CBS 307.81</strain>
    </source>
</reference>